<dbReference type="RefSeq" id="WP_343758603.1">
    <property type="nucleotide sequence ID" value="NZ_BAAACG010000003.1"/>
</dbReference>
<dbReference type="Pfam" id="PF20124">
    <property type="entry name" value="DUF6514"/>
    <property type="match status" value="1"/>
</dbReference>
<reference evidence="1 2" key="1">
    <citation type="journal article" date="2019" name="Int. J. Syst. Evol. Microbiol.">
        <title>The Global Catalogue of Microorganisms (GCM) 10K type strain sequencing project: providing services to taxonomists for standard genome sequencing and annotation.</title>
        <authorList>
            <consortium name="The Broad Institute Genomics Platform"/>
            <consortium name="The Broad Institute Genome Sequencing Center for Infectious Disease"/>
            <person name="Wu L."/>
            <person name="Ma J."/>
        </authorList>
    </citation>
    <scope>NUCLEOTIDE SEQUENCE [LARGE SCALE GENOMIC DNA]</scope>
    <source>
        <strain evidence="1 2">JCM 1407</strain>
    </source>
</reference>
<evidence type="ECO:0000313" key="1">
    <source>
        <dbReference type="EMBL" id="GAA0733925.1"/>
    </source>
</evidence>
<protein>
    <submittedName>
        <fullName evidence="1">DUF6514 family protein</fullName>
    </submittedName>
</protein>
<comment type="caution">
    <text evidence="1">The sequence shown here is derived from an EMBL/GenBank/DDBJ whole genome shotgun (WGS) entry which is preliminary data.</text>
</comment>
<dbReference type="EMBL" id="BAAACG010000003">
    <property type="protein sequence ID" value="GAA0733925.1"/>
    <property type="molecule type" value="Genomic_DNA"/>
</dbReference>
<gene>
    <name evidence="1" type="ORF">GCM10008906_05440</name>
</gene>
<organism evidence="1 2">
    <name type="scientific">Clostridium oceanicum</name>
    <dbReference type="NCBI Taxonomy" id="1543"/>
    <lineage>
        <taxon>Bacteria</taxon>
        <taxon>Bacillati</taxon>
        <taxon>Bacillota</taxon>
        <taxon>Clostridia</taxon>
        <taxon>Eubacteriales</taxon>
        <taxon>Clostridiaceae</taxon>
        <taxon>Clostridium</taxon>
    </lineage>
</organism>
<dbReference type="Proteomes" id="UP001501510">
    <property type="component" value="Unassembled WGS sequence"/>
</dbReference>
<evidence type="ECO:0000313" key="2">
    <source>
        <dbReference type="Proteomes" id="UP001501510"/>
    </source>
</evidence>
<accession>A0ABN1JAM6</accession>
<keyword evidence="2" id="KW-1185">Reference proteome</keyword>
<dbReference type="PIRSF" id="PIRSF033595">
    <property type="entry name" value="UCP033595"/>
    <property type="match status" value="1"/>
</dbReference>
<proteinExistence type="predicted"/>
<sequence length="116" mass="13521">MITVEENLVKKANIDGKQYIYHYELLQNDIYFSSECDKVKVISYGIGIEREDFIDGKLVGKNKNYIKNVSPRKVKVKKLLKMLYDNIVSPIHLVDILGEYVDNYVLDYDNALKENL</sequence>
<name>A0ABN1JAM6_9CLOT</name>
<dbReference type="InterPro" id="IPR017016">
    <property type="entry name" value="UCP033595"/>
</dbReference>